<gene>
    <name evidence="1" type="ORF">GPUH_LOCUS15620</name>
</gene>
<dbReference type="AlphaFoldDB" id="A0A183E3S9"/>
<accession>A0A183E3S9</accession>
<dbReference type="WBParaSite" id="GPUH_0001564201-mRNA-1">
    <property type="protein sequence ID" value="GPUH_0001564201-mRNA-1"/>
    <property type="gene ID" value="GPUH_0001564201"/>
</dbReference>
<evidence type="ECO:0000313" key="3">
    <source>
        <dbReference type="WBParaSite" id="GPUH_0001564201-mRNA-1"/>
    </source>
</evidence>
<dbReference type="EMBL" id="UYRT01082697">
    <property type="protein sequence ID" value="VDN26349.1"/>
    <property type="molecule type" value="Genomic_DNA"/>
</dbReference>
<evidence type="ECO:0000313" key="2">
    <source>
        <dbReference type="Proteomes" id="UP000271098"/>
    </source>
</evidence>
<reference evidence="1 2" key="2">
    <citation type="submission" date="2018-11" db="EMBL/GenBank/DDBJ databases">
        <authorList>
            <consortium name="Pathogen Informatics"/>
        </authorList>
    </citation>
    <scope>NUCLEOTIDE SEQUENCE [LARGE SCALE GENOMIC DNA]</scope>
</reference>
<evidence type="ECO:0000313" key="1">
    <source>
        <dbReference type="EMBL" id="VDN26349.1"/>
    </source>
</evidence>
<sequence>MVISASNVNHLKRSPVPIALTARLDTLPKKLYPSKAPLPLNSAQNAQLITKSQVREILVYRAYKEATAVNARFHYLLMVSYSVIIIKFQKMLF</sequence>
<name>A0A183E3S9_9BILA</name>
<dbReference type="Proteomes" id="UP000271098">
    <property type="component" value="Unassembled WGS sequence"/>
</dbReference>
<keyword evidence="2" id="KW-1185">Reference proteome</keyword>
<organism evidence="3">
    <name type="scientific">Gongylonema pulchrum</name>
    <dbReference type="NCBI Taxonomy" id="637853"/>
    <lineage>
        <taxon>Eukaryota</taxon>
        <taxon>Metazoa</taxon>
        <taxon>Ecdysozoa</taxon>
        <taxon>Nematoda</taxon>
        <taxon>Chromadorea</taxon>
        <taxon>Rhabditida</taxon>
        <taxon>Spirurina</taxon>
        <taxon>Spiruromorpha</taxon>
        <taxon>Spiruroidea</taxon>
        <taxon>Gongylonematidae</taxon>
        <taxon>Gongylonema</taxon>
    </lineage>
</organism>
<reference evidence="3" key="1">
    <citation type="submission" date="2016-06" db="UniProtKB">
        <authorList>
            <consortium name="WormBaseParasite"/>
        </authorList>
    </citation>
    <scope>IDENTIFICATION</scope>
</reference>
<protein>
    <submittedName>
        <fullName evidence="3">Complex I-B15</fullName>
    </submittedName>
</protein>
<proteinExistence type="predicted"/>